<evidence type="ECO:0000256" key="5">
    <source>
        <dbReference type="ARBA" id="ARBA00023065"/>
    </source>
</evidence>
<evidence type="ECO:0000313" key="14">
    <source>
        <dbReference type="EMBL" id="CAF1411098.1"/>
    </source>
</evidence>
<evidence type="ECO:0000256" key="11">
    <source>
        <dbReference type="SAM" id="MobiDB-lite"/>
    </source>
</evidence>
<feature type="compositionally biased region" description="Polar residues" evidence="11">
    <location>
        <begin position="573"/>
        <end position="586"/>
    </location>
</feature>
<sequence>MLAIEPVVGSSVDKSINETLLNEAYSIWQQYEPESFPESLNVDYYGLFAFDATWTLIQALQQLCVSKINISSSCLSFIGSSFCFDRRFIHSKLLLDAVSRTEFFGVSGPIQFSVNGTDRIIEYAHPDNWRIPNKENVIIWPGNTLTKPTGRAIPKGVNLRIGIIVSVPFTIVQQTINASESSTIPYSGFVPDLIEMLRSKMEFIPIITLVPLNQTYNEFVQAVSNGVYDIGIGDVTVTAARRELVDFSNAIFDNSLRIIIRKTPQTSIDLFSFLKTFSRNLWLLVLGTLIFAGILMFIIERQDNEALQNRSILSQIAMSIWYAFGNLVGYGVEFSINTAAGRLLTAGIYILGLILVASYTANLASELTIAKSKDIISGIDDIKNGKIPFDRIGIRVGTAGEDYYLREISGGNPNYHKLYSRDELYNSLLARRIDISFINSGTGEYVTNNIYCNLTLTGNEFEKGVFGIVTPREWLYAQDLDVNILALRESGDIENLRQKWFGVQNCPDSFEESTAIGISALSGLFLVFGVIVILSLLLFAWTKRHNIKNCLFILIHRKKSSAKTEDSMKRRSSTNSEHLQNHQIESQDTEYF</sequence>
<evidence type="ECO:0000256" key="8">
    <source>
        <dbReference type="ARBA" id="ARBA00023180"/>
    </source>
</evidence>
<keyword evidence="3 12" id="KW-0812">Transmembrane</keyword>
<dbReference type="GO" id="GO:0015276">
    <property type="term" value="F:ligand-gated monoatomic ion channel activity"/>
    <property type="evidence" value="ECO:0007669"/>
    <property type="project" value="InterPro"/>
</dbReference>
<evidence type="ECO:0000256" key="4">
    <source>
        <dbReference type="ARBA" id="ARBA00022989"/>
    </source>
</evidence>
<dbReference type="Gene3D" id="1.10.287.70">
    <property type="match status" value="1"/>
</dbReference>
<evidence type="ECO:0000256" key="12">
    <source>
        <dbReference type="SAM" id="Phobius"/>
    </source>
</evidence>
<feature type="domain" description="Ionotropic glutamate receptor C-terminal" evidence="13">
    <location>
        <begin position="158"/>
        <end position="503"/>
    </location>
</feature>
<dbReference type="Pfam" id="PF10613">
    <property type="entry name" value="Lig_chan-Glu_bd"/>
    <property type="match status" value="1"/>
</dbReference>
<feature type="transmembrane region" description="Helical" evidence="12">
    <location>
        <begin position="344"/>
        <end position="364"/>
    </location>
</feature>
<dbReference type="AlphaFoldDB" id="A0A815LVT2"/>
<feature type="transmembrane region" description="Helical" evidence="12">
    <location>
        <begin position="518"/>
        <end position="541"/>
    </location>
</feature>
<proteinExistence type="predicted"/>
<evidence type="ECO:0000313" key="15">
    <source>
        <dbReference type="EMBL" id="CAF4135888.1"/>
    </source>
</evidence>
<dbReference type="PANTHER" id="PTHR18966">
    <property type="entry name" value="IONOTROPIC GLUTAMATE RECEPTOR"/>
    <property type="match status" value="1"/>
</dbReference>
<dbReference type="EMBL" id="CAJNOT010004008">
    <property type="protein sequence ID" value="CAF1411098.1"/>
    <property type="molecule type" value="Genomic_DNA"/>
</dbReference>
<evidence type="ECO:0000256" key="1">
    <source>
        <dbReference type="ARBA" id="ARBA00004141"/>
    </source>
</evidence>
<evidence type="ECO:0000256" key="10">
    <source>
        <dbReference type="ARBA" id="ARBA00023303"/>
    </source>
</evidence>
<feature type="transmembrane region" description="Helical" evidence="12">
    <location>
        <begin position="311"/>
        <end position="332"/>
    </location>
</feature>
<gene>
    <name evidence="15" type="ORF">JBS370_LOCUS33270</name>
    <name evidence="14" type="ORF">ZHD862_LOCUS33536</name>
</gene>
<dbReference type="SMART" id="SM00079">
    <property type="entry name" value="PBPe"/>
    <property type="match status" value="1"/>
</dbReference>
<reference evidence="14" key="1">
    <citation type="submission" date="2021-02" db="EMBL/GenBank/DDBJ databases">
        <authorList>
            <person name="Nowell W R."/>
        </authorList>
    </citation>
    <scope>NUCLEOTIDE SEQUENCE</scope>
</reference>
<feature type="transmembrane region" description="Helical" evidence="12">
    <location>
        <begin position="281"/>
        <end position="299"/>
    </location>
</feature>
<keyword evidence="5" id="KW-0406">Ion transport</keyword>
<evidence type="ECO:0000256" key="9">
    <source>
        <dbReference type="ARBA" id="ARBA00023286"/>
    </source>
</evidence>
<dbReference type="InterPro" id="IPR028082">
    <property type="entry name" value="Peripla_BP_I"/>
</dbReference>
<dbReference type="InterPro" id="IPR015683">
    <property type="entry name" value="Ionotropic_Glu_rcpt"/>
</dbReference>
<comment type="caution">
    <text evidence="14">The sequence shown here is derived from an EMBL/GenBank/DDBJ whole genome shotgun (WGS) entry which is preliminary data.</text>
</comment>
<dbReference type="Proteomes" id="UP000663836">
    <property type="component" value="Unassembled WGS sequence"/>
</dbReference>
<protein>
    <recommendedName>
        <fullName evidence="13">Ionotropic glutamate receptor C-terminal domain-containing protein</fullName>
    </recommendedName>
</protein>
<keyword evidence="6 12" id="KW-0472">Membrane</keyword>
<comment type="subcellular location">
    <subcellularLocation>
        <location evidence="1">Membrane</location>
        <topology evidence="1">Multi-pass membrane protein</topology>
    </subcellularLocation>
</comment>
<keyword evidence="4 12" id="KW-1133">Transmembrane helix</keyword>
<evidence type="ECO:0000313" key="16">
    <source>
        <dbReference type="Proteomes" id="UP000663864"/>
    </source>
</evidence>
<dbReference type="Proteomes" id="UP000663864">
    <property type="component" value="Unassembled WGS sequence"/>
</dbReference>
<name>A0A815LVT2_9BILA</name>
<dbReference type="SUPFAM" id="SSF81324">
    <property type="entry name" value="Voltage-gated potassium channels"/>
    <property type="match status" value="1"/>
</dbReference>
<dbReference type="SUPFAM" id="SSF53822">
    <property type="entry name" value="Periplasmic binding protein-like I"/>
    <property type="match status" value="1"/>
</dbReference>
<evidence type="ECO:0000256" key="7">
    <source>
        <dbReference type="ARBA" id="ARBA00023170"/>
    </source>
</evidence>
<keyword evidence="10" id="KW-0407">Ion channel</keyword>
<keyword evidence="2" id="KW-0813">Transport</keyword>
<dbReference type="InterPro" id="IPR019594">
    <property type="entry name" value="Glu/Gly-bd"/>
</dbReference>
<dbReference type="SUPFAM" id="SSF53850">
    <property type="entry name" value="Periplasmic binding protein-like II"/>
    <property type="match status" value="1"/>
</dbReference>
<dbReference type="Pfam" id="PF00060">
    <property type="entry name" value="Lig_chan"/>
    <property type="match status" value="1"/>
</dbReference>
<organism evidence="14 16">
    <name type="scientific">Rotaria sordida</name>
    <dbReference type="NCBI Taxonomy" id="392033"/>
    <lineage>
        <taxon>Eukaryota</taxon>
        <taxon>Metazoa</taxon>
        <taxon>Spiralia</taxon>
        <taxon>Gnathifera</taxon>
        <taxon>Rotifera</taxon>
        <taxon>Eurotatoria</taxon>
        <taxon>Bdelloidea</taxon>
        <taxon>Philodinida</taxon>
        <taxon>Philodinidae</taxon>
        <taxon>Rotaria</taxon>
    </lineage>
</organism>
<keyword evidence="8" id="KW-0325">Glycoprotein</keyword>
<feature type="region of interest" description="Disordered" evidence="11">
    <location>
        <begin position="564"/>
        <end position="592"/>
    </location>
</feature>
<dbReference type="GO" id="GO:0016020">
    <property type="term" value="C:membrane"/>
    <property type="evidence" value="ECO:0007669"/>
    <property type="project" value="UniProtKB-SubCell"/>
</dbReference>
<evidence type="ECO:0000256" key="3">
    <source>
        <dbReference type="ARBA" id="ARBA00022692"/>
    </source>
</evidence>
<dbReference type="EMBL" id="CAJOBD010009472">
    <property type="protein sequence ID" value="CAF4135888.1"/>
    <property type="molecule type" value="Genomic_DNA"/>
</dbReference>
<evidence type="ECO:0000256" key="6">
    <source>
        <dbReference type="ARBA" id="ARBA00023136"/>
    </source>
</evidence>
<dbReference type="Gene3D" id="3.40.190.10">
    <property type="entry name" value="Periplasmic binding protein-like II"/>
    <property type="match status" value="2"/>
</dbReference>
<keyword evidence="9" id="KW-1071">Ligand-gated ion channel</keyword>
<keyword evidence="7" id="KW-0675">Receptor</keyword>
<dbReference type="InterPro" id="IPR001320">
    <property type="entry name" value="Iontro_rcpt_C"/>
</dbReference>
<evidence type="ECO:0000256" key="2">
    <source>
        <dbReference type="ARBA" id="ARBA00022448"/>
    </source>
</evidence>
<evidence type="ECO:0000259" key="13">
    <source>
        <dbReference type="SMART" id="SM00079"/>
    </source>
</evidence>
<dbReference type="Gene3D" id="3.40.50.2300">
    <property type="match status" value="1"/>
</dbReference>
<accession>A0A815LVT2</accession>